<feature type="domain" description="Helix-turn-helix" evidence="1">
    <location>
        <begin position="145"/>
        <end position="193"/>
    </location>
</feature>
<accession>A0ABW2DTW4</accession>
<dbReference type="Proteomes" id="UP001596405">
    <property type="component" value="Unassembled WGS sequence"/>
</dbReference>
<dbReference type="NCBIfam" id="TIGR01764">
    <property type="entry name" value="excise"/>
    <property type="match status" value="1"/>
</dbReference>
<name>A0ABW2DTW4_9BACT</name>
<proteinExistence type="predicted"/>
<dbReference type="EMBL" id="JBHSYQ010000016">
    <property type="protein sequence ID" value="MFC6999893.1"/>
    <property type="molecule type" value="Genomic_DNA"/>
</dbReference>
<protein>
    <submittedName>
        <fullName evidence="2">Helix-turn-helix transcriptional regulator</fullName>
    </submittedName>
</protein>
<reference evidence="3" key="1">
    <citation type="journal article" date="2019" name="Int. J. Syst. Evol. Microbiol.">
        <title>The Global Catalogue of Microorganisms (GCM) 10K type strain sequencing project: providing services to taxonomists for standard genome sequencing and annotation.</title>
        <authorList>
            <consortium name="The Broad Institute Genomics Platform"/>
            <consortium name="The Broad Institute Genome Sequencing Center for Infectious Disease"/>
            <person name="Wu L."/>
            <person name="Ma J."/>
        </authorList>
    </citation>
    <scope>NUCLEOTIDE SEQUENCE [LARGE SCALE GENOMIC DNA]</scope>
    <source>
        <strain evidence="3">CGMCC 4.7393</strain>
    </source>
</reference>
<keyword evidence="3" id="KW-1185">Reference proteome</keyword>
<dbReference type="InterPro" id="IPR010093">
    <property type="entry name" value="SinI_DNA-bd"/>
</dbReference>
<dbReference type="RefSeq" id="WP_082883053.1">
    <property type="nucleotide sequence ID" value="NZ_JBHSYQ010000016.1"/>
</dbReference>
<evidence type="ECO:0000259" key="1">
    <source>
        <dbReference type="Pfam" id="PF12728"/>
    </source>
</evidence>
<evidence type="ECO:0000313" key="3">
    <source>
        <dbReference type="Proteomes" id="UP001596405"/>
    </source>
</evidence>
<organism evidence="2 3">
    <name type="scientific">Rufibacter roseus</name>
    <dbReference type="NCBI Taxonomy" id="1567108"/>
    <lineage>
        <taxon>Bacteria</taxon>
        <taxon>Pseudomonadati</taxon>
        <taxon>Bacteroidota</taxon>
        <taxon>Cytophagia</taxon>
        <taxon>Cytophagales</taxon>
        <taxon>Hymenobacteraceae</taxon>
        <taxon>Rufibacter</taxon>
    </lineage>
</organism>
<dbReference type="InterPro" id="IPR041657">
    <property type="entry name" value="HTH_17"/>
</dbReference>
<evidence type="ECO:0000313" key="2">
    <source>
        <dbReference type="EMBL" id="MFC6999893.1"/>
    </source>
</evidence>
<dbReference type="Pfam" id="PF12728">
    <property type="entry name" value="HTH_17"/>
    <property type="match status" value="1"/>
</dbReference>
<gene>
    <name evidence="2" type="ORF">ACFQHR_19815</name>
</gene>
<sequence length="216" mass="25185">MNPNIEKHFSTFLWKVFLSEHVEETFNEGIAETQMPEKLSLLKYANHKLQTLGVNYFMQSIANEQFGLSKFHDGTEDNVIGHKLWTEWLGEKEKSLLAIQKTLPQTISFWEEQLKILPTISNDSERLANIEKALEKSVILQKEILTIEEAATHTSYSVSYLYKLTSSNKIPHYNPLGNKLFFRREELDKWMLSGRSKTIEEIEKEASTFLKSKKKR</sequence>
<comment type="caution">
    <text evidence="2">The sequence shown here is derived from an EMBL/GenBank/DDBJ whole genome shotgun (WGS) entry which is preliminary data.</text>
</comment>